<dbReference type="Proteomes" id="UP001428817">
    <property type="component" value="Unassembled WGS sequence"/>
</dbReference>
<evidence type="ECO:0000313" key="5">
    <source>
        <dbReference type="EMBL" id="GAA5160492.1"/>
    </source>
</evidence>
<evidence type="ECO:0000256" key="1">
    <source>
        <dbReference type="ARBA" id="ARBA00023015"/>
    </source>
</evidence>
<dbReference type="SUPFAM" id="SSF100950">
    <property type="entry name" value="NagB/RpiA/CoA transferase-like"/>
    <property type="match status" value="1"/>
</dbReference>
<accession>A0ABP9QEA3</accession>
<dbReference type="InterPro" id="IPR018356">
    <property type="entry name" value="Tscrpt_reg_HTH_DeoR_CS"/>
</dbReference>
<dbReference type="PRINTS" id="PR00037">
    <property type="entry name" value="HTHLACR"/>
</dbReference>
<dbReference type="SMART" id="SM01134">
    <property type="entry name" value="DeoRC"/>
    <property type="match status" value="1"/>
</dbReference>
<evidence type="ECO:0000259" key="4">
    <source>
        <dbReference type="PROSITE" id="PS51000"/>
    </source>
</evidence>
<gene>
    <name evidence="5" type="ORF">GCM10023321_43280</name>
</gene>
<dbReference type="EMBL" id="BAABJP010000020">
    <property type="protein sequence ID" value="GAA5160492.1"/>
    <property type="molecule type" value="Genomic_DNA"/>
</dbReference>
<dbReference type="PROSITE" id="PS51000">
    <property type="entry name" value="HTH_DEOR_2"/>
    <property type="match status" value="1"/>
</dbReference>
<dbReference type="GO" id="GO:0003677">
    <property type="term" value="F:DNA binding"/>
    <property type="evidence" value="ECO:0007669"/>
    <property type="project" value="UniProtKB-KW"/>
</dbReference>
<sequence length="258" mass="27149">MLARQRQQLILDEVGRTGAVKVADLVAELGVSDMTIRRDISELAGRGLVDRVHGGAALPRMASSHEPEFATKATQQVAAKSAIARTAAALVRPGSSVGISGGSTTRLVATELLDVPDLTVVTNSLPVADELYRNRRVEQNVLLTGGMRTPSDALGGPLAVAALRGIHLDLLVLGVHGIDVRAGLTCPNLLETQTNRALIESSRRIIVAADHTKWGVVGLQTIAQLTEVDVLITDDGLDKAARDQLSELVGELVIAEGS</sequence>
<dbReference type="InterPro" id="IPR036388">
    <property type="entry name" value="WH-like_DNA-bd_sf"/>
</dbReference>
<evidence type="ECO:0000256" key="2">
    <source>
        <dbReference type="ARBA" id="ARBA00023125"/>
    </source>
</evidence>
<evidence type="ECO:0000313" key="6">
    <source>
        <dbReference type="Proteomes" id="UP001428817"/>
    </source>
</evidence>
<dbReference type="Gene3D" id="1.10.10.10">
    <property type="entry name" value="Winged helix-like DNA-binding domain superfamily/Winged helix DNA-binding domain"/>
    <property type="match status" value="1"/>
</dbReference>
<keyword evidence="1" id="KW-0805">Transcription regulation</keyword>
<comment type="caution">
    <text evidence="5">The sequence shown here is derived from an EMBL/GenBank/DDBJ whole genome shotgun (WGS) entry which is preliminary data.</text>
</comment>
<dbReference type="InterPro" id="IPR037171">
    <property type="entry name" value="NagB/RpiA_transferase-like"/>
</dbReference>
<reference evidence="6" key="1">
    <citation type="journal article" date="2019" name="Int. J. Syst. Evol. Microbiol.">
        <title>The Global Catalogue of Microorganisms (GCM) 10K type strain sequencing project: providing services to taxonomists for standard genome sequencing and annotation.</title>
        <authorList>
            <consortium name="The Broad Institute Genomics Platform"/>
            <consortium name="The Broad Institute Genome Sequencing Center for Infectious Disease"/>
            <person name="Wu L."/>
            <person name="Ma J."/>
        </authorList>
    </citation>
    <scope>NUCLEOTIDE SEQUENCE [LARGE SCALE GENOMIC DNA]</scope>
    <source>
        <strain evidence="6">JCM 18303</strain>
    </source>
</reference>
<dbReference type="PANTHER" id="PTHR30363">
    <property type="entry name" value="HTH-TYPE TRANSCRIPTIONAL REGULATOR SRLR-RELATED"/>
    <property type="match status" value="1"/>
</dbReference>
<keyword evidence="2 5" id="KW-0238">DNA-binding</keyword>
<dbReference type="InterPro" id="IPR001034">
    <property type="entry name" value="DeoR_HTH"/>
</dbReference>
<dbReference type="PROSITE" id="PS00894">
    <property type="entry name" value="HTH_DEOR_1"/>
    <property type="match status" value="1"/>
</dbReference>
<dbReference type="Pfam" id="PF00455">
    <property type="entry name" value="DeoRC"/>
    <property type="match status" value="1"/>
</dbReference>
<dbReference type="RefSeq" id="WP_185060324.1">
    <property type="nucleotide sequence ID" value="NZ_BAABJP010000020.1"/>
</dbReference>
<evidence type="ECO:0000256" key="3">
    <source>
        <dbReference type="ARBA" id="ARBA00023163"/>
    </source>
</evidence>
<dbReference type="Gene3D" id="3.40.50.1360">
    <property type="match status" value="1"/>
</dbReference>
<dbReference type="SMART" id="SM00420">
    <property type="entry name" value="HTH_DEOR"/>
    <property type="match status" value="1"/>
</dbReference>
<dbReference type="InterPro" id="IPR036390">
    <property type="entry name" value="WH_DNA-bd_sf"/>
</dbReference>
<keyword evidence="6" id="KW-1185">Reference proteome</keyword>
<dbReference type="SUPFAM" id="SSF46785">
    <property type="entry name" value="Winged helix' DNA-binding domain"/>
    <property type="match status" value="1"/>
</dbReference>
<protein>
    <submittedName>
        <fullName evidence="5">DeoR/GlpR family DNA-binding transcription regulator</fullName>
    </submittedName>
</protein>
<dbReference type="Pfam" id="PF08220">
    <property type="entry name" value="HTH_DeoR"/>
    <property type="match status" value="1"/>
</dbReference>
<organism evidence="5 6">
    <name type="scientific">Pseudonocardia eucalypti</name>
    <dbReference type="NCBI Taxonomy" id="648755"/>
    <lineage>
        <taxon>Bacteria</taxon>
        <taxon>Bacillati</taxon>
        <taxon>Actinomycetota</taxon>
        <taxon>Actinomycetes</taxon>
        <taxon>Pseudonocardiales</taxon>
        <taxon>Pseudonocardiaceae</taxon>
        <taxon>Pseudonocardia</taxon>
    </lineage>
</organism>
<name>A0ABP9QEA3_9PSEU</name>
<dbReference type="InterPro" id="IPR050313">
    <property type="entry name" value="Carb_Metab_HTH_regulators"/>
</dbReference>
<proteinExistence type="predicted"/>
<keyword evidence="3" id="KW-0804">Transcription</keyword>
<feature type="domain" description="HTH deoR-type" evidence="4">
    <location>
        <begin position="3"/>
        <end position="58"/>
    </location>
</feature>
<dbReference type="PANTHER" id="PTHR30363:SF44">
    <property type="entry name" value="AGA OPERON TRANSCRIPTIONAL REPRESSOR-RELATED"/>
    <property type="match status" value="1"/>
</dbReference>
<dbReference type="InterPro" id="IPR014036">
    <property type="entry name" value="DeoR-like_C"/>
</dbReference>